<dbReference type="InterPro" id="IPR015815">
    <property type="entry name" value="HIBADH-related"/>
</dbReference>
<gene>
    <name evidence="7" type="ORF">E7Y31_18345</name>
</gene>
<evidence type="ECO:0000259" key="5">
    <source>
        <dbReference type="Pfam" id="PF03446"/>
    </source>
</evidence>
<dbReference type="PANTHER" id="PTHR22981">
    <property type="entry name" value="3-HYDROXYISOBUTYRATE DEHYDROGENASE-RELATED"/>
    <property type="match status" value="1"/>
</dbReference>
<keyword evidence="3" id="KW-0520">NAD</keyword>
<evidence type="ECO:0000259" key="6">
    <source>
        <dbReference type="Pfam" id="PF14833"/>
    </source>
</evidence>
<dbReference type="Gene3D" id="1.10.1040.10">
    <property type="entry name" value="N-(1-d-carboxylethyl)-l-norvaline Dehydrogenase, domain 2"/>
    <property type="match status" value="1"/>
</dbReference>
<dbReference type="InterPro" id="IPR008927">
    <property type="entry name" value="6-PGluconate_DH-like_C_sf"/>
</dbReference>
<dbReference type="Gene3D" id="3.40.50.720">
    <property type="entry name" value="NAD(P)-binding Rossmann-like Domain"/>
    <property type="match status" value="1"/>
</dbReference>
<evidence type="ECO:0000256" key="4">
    <source>
        <dbReference type="PIRSR" id="PIRSR000103-1"/>
    </source>
</evidence>
<feature type="active site" evidence="4">
    <location>
        <position position="172"/>
    </location>
</feature>
<name>A0A4S5DJ70_9ACTN</name>
<feature type="domain" description="6-phosphogluconate dehydrogenase NADP-binding" evidence="5">
    <location>
        <begin position="9"/>
        <end position="161"/>
    </location>
</feature>
<dbReference type="Pfam" id="PF03446">
    <property type="entry name" value="NAD_binding_2"/>
    <property type="match status" value="1"/>
</dbReference>
<dbReference type="Pfam" id="PF14833">
    <property type="entry name" value="NAD_binding_11"/>
    <property type="match status" value="1"/>
</dbReference>
<dbReference type="SUPFAM" id="SSF51735">
    <property type="entry name" value="NAD(P)-binding Rossmann-fold domains"/>
    <property type="match status" value="1"/>
</dbReference>
<accession>A0A4S5DJ70</accession>
<dbReference type="OrthoDB" id="3185659at2"/>
<protein>
    <submittedName>
        <fullName evidence="7">NAD(P)-dependent oxidoreductase</fullName>
    </submittedName>
</protein>
<evidence type="ECO:0000256" key="3">
    <source>
        <dbReference type="ARBA" id="ARBA00023027"/>
    </source>
</evidence>
<evidence type="ECO:0000313" key="7">
    <source>
        <dbReference type="EMBL" id="THJ56746.1"/>
    </source>
</evidence>
<evidence type="ECO:0000313" key="8">
    <source>
        <dbReference type="Proteomes" id="UP000305282"/>
    </source>
</evidence>
<dbReference type="InterPro" id="IPR036291">
    <property type="entry name" value="NAD(P)-bd_dom_sf"/>
</dbReference>
<dbReference type="GO" id="GO:0016616">
    <property type="term" value="F:oxidoreductase activity, acting on the CH-OH group of donors, NAD or NADP as acceptor"/>
    <property type="evidence" value="ECO:0007669"/>
    <property type="project" value="TreeGrafter"/>
</dbReference>
<dbReference type="GO" id="GO:0050661">
    <property type="term" value="F:NADP binding"/>
    <property type="evidence" value="ECO:0007669"/>
    <property type="project" value="InterPro"/>
</dbReference>
<dbReference type="SUPFAM" id="SSF48179">
    <property type="entry name" value="6-phosphogluconate dehydrogenase C-terminal domain-like"/>
    <property type="match status" value="1"/>
</dbReference>
<dbReference type="PROSITE" id="PS00895">
    <property type="entry name" value="3_HYDROXYISOBUT_DH"/>
    <property type="match status" value="1"/>
</dbReference>
<sequence>MDMGGAVKTGFVGLGTMGRPMARRLLAAGHELACASRSSGPVRELAALGAEPQPTAADVVARSEITFLCLPDDEAVRSVVGACLPVVRGRTIVDHSTVGPDTEMDLGRLVREAGGHYLDAPVSGGPQGAEVGTLAVMVGGGAGVFETVQPVIDAYAGYVVLAGYVGAGQVVKLCNQVLVCAQLLTLAECAELAHRSGVDPQALHDALGHSTGDSFVVRSRFPSPGVAPHSPASNDWRPDFTTALMHKDIDLAWAHGNRVGAPPRSALRVLDLLTENIRAGNAGLDFSSFATLVPARPGQETYGSPLAALPTTADR</sequence>
<evidence type="ECO:0000256" key="1">
    <source>
        <dbReference type="ARBA" id="ARBA00009080"/>
    </source>
</evidence>
<organism evidence="7 8">
    <name type="scientific">Candidatus Frankia alpina</name>
    <dbReference type="NCBI Taxonomy" id="2699483"/>
    <lineage>
        <taxon>Bacteria</taxon>
        <taxon>Bacillati</taxon>
        <taxon>Actinomycetota</taxon>
        <taxon>Actinomycetes</taxon>
        <taxon>Frankiales</taxon>
        <taxon>Frankiaceae</taxon>
        <taxon>Frankia</taxon>
    </lineage>
</organism>
<dbReference type="InterPro" id="IPR006115">
    <property type="entry name" value="6PGDH_NADP-bd"/>
</dbReference>
<proteinExistence type="inferred from homology"/>
<dbReference type="InterPro" id="IPR029154">
    <property type="entry name" value="HIBADH-like_NADP-bd"/>
</dbReference>
<dbReference type="InterPro" id="IPR002204">
    <property type="entry name" value="3-OH-isobutyrate_DH-rel_CS"/>
</dbReference>
<comment type="caution">
    <text evidence="7">The sequence shown here is derived from an EMBL/GenBank/DDBJ whole genome shotgun (WGS) entry which is preliminary data.</text>
</comment>
<feature type="domain" description="3-hydroxyisobutyrate dehydrogenase-like NAD-binding" evidence="6">
    <location>
        <begin position="166"/>
        <end position="291"/>
    </location>
</feature>
<dbReference type="GO" id="GO:0051287">
    <property type="term" value="F:NAD binding"/>
    <property type="evidence" value="ECO:0007669"/>
    <property type="project" value="InterPro"/>
</dbReference>
<dbReference type="GO" id="GO:0016054">
    <property type="term" value="P:organic acid catabolic process"/>
    <property type="evidence" value="ECO:0007669"/>
    <property type="project" value="UniProtKB-ARBA"/>
</dbReference>
<dbReference type="EMBL" id="SSXH01000585">
    <property type="protein sequence ID" value="THJ56746.1"/>
    <property type="molecule type" value="Genomic_DNA"/>
</dbReference>
<comment type="similarity">
    <text evidence="1">Belongs to the HIBADH-related family.</text>
</comment>
<dbReference type="PIRSF" id="PIRSF000103">
    <property type="entry name" value="HIBADH"/>
    <property type="match status" value="1"/>
</dbReference>
<dbReference type="PANTHER" id="PTHR22981:SF7">
    <property type="entry name" value="3-HYDROXYISOBUTYRATE DEHYDROGENASE, MITOCHONDRIAL"/>
    <property type="match status" value="1"/>
</dbReference>
<evidence type="ECO:0000256" key="2">
    <source>
        <dbReference type="ARBA" id="ARBA00023002"/>
    </source>
</evidence>
<reference evidence="7 8" key="1">
    <citation type="submission" date="2019-04" db="EMBL/GenBank/DDBJ databases">
        <title>Draft genome sequences for three unisolated Alnus-infective Frankia Sp+ strains, AgTrS, AiOr and AvVan, the first sequenced Frankia strains able to sporulate in-planta.</title>
        <authorList>
            <person name="Bethencourt L."/>
            <person name="Vautrin F."/>
            <person name="Taib N."/>
            <person name="Dubost A."/>
            <person name="Castro-Garcia L."/>
            <person name="Imbaud O."/>
            <person name="Abrouk D."/>
            <person name="Fournier P."/>
            <person name="Briolay J."/>
            <person name="Nguyen A."/>
            <person name="Normand P."/>
            <person name="Fernandez M.P."/>
            <person name="Brochier-Armanet C."/>
            <person name="Herrera-Belaroussi A."/>
        </authorList>
    </citation>
    <scope>NUCLEOTIDE SEQUENCE [LARGE SCALE GENOMIC DNA]</scope>
    <source>
        <strain evidence="7 8">AvVan</strain>
    </source>
</reference>
<keyword evidence="8" id="KW-1185">Reference proteome</keyword>
<dbReference type="AlphaFoldDB" id="A0A4S5DJ70"/>
<dbReference type="InterPro" id="IPR013328">
    <property type="entry name" value="6PGD_dom2"/>
</dbReference>
<dbReference type="Proteomes" id="UP000305282">
    <property type="component" value="Unassembled WGS sequence"/>
</dbReference>
<keyword evidence="2" id="KW-0560">Oxidoreductase</keyword>